<reference evidence="8 9" key="1">
    <citation type="submission" date="2019-03" db="EMBL/GenBank/DDBJ databases">
        <title>Genomic Encyclopedia of Type Strains, Phase IV (KMG-IV): sequencing the most valuable type-strain genomes for metagenomic binning, comparative biology and taxonomic classification.</title>
        <authorList>
            <person name="Goeker M."/>
        </authorList>
    </citation>
    <scope>NUCLEOTIDE SEQUENCE [LARGE SCALE GENOMIC DNA]</scope>
    <source>
        <strain evidence="8 9">DSM 29481</strain>
    </source>
</reference>
<feature type="transmembrane region" description="Helical" evidence="6">
    <location>
        <begin position="6"/>
        <end position="25"/>
    </location>
</feature>
<accession>A0A4R3TFL7</accession>
<dbReference type="GO" id="GO:0004252">
    <property type="term" value="F:serine-type endopeptidase activity"/>
    <property type="evidence" value="ECO:0007669"/>
    <property type="project" value="UniProtKB-UniRule"/>
</dbReference>
<dbReference type="InterPro" id="IPR001733">
    <property type="entry name" value="Peptidase_S26B"/>
</dbReference>
<dbReference type="Gene3D" id="2.10.109.10">
    <property type="entry name" value="Umud Fragment, subunit A"/>
    <property type="match status" value="1"/>
</dbReference>
<evidence type="ECO:0000259" key="7">
    <source>
        <dbReference type="Pfam" id="PF10502"/>
    </source>
</evidence>
<dbReference type="Pfam" id="PF10502">
    <property type="entry name" value="Peptidase_S26"/>
    <property type="match status" value="1"/>
</dbReference>
<feature type="transmembrane region" description="Helical" evidence="6">
    <location>
        <begin position="135"/>
        <end position="155"/>
    </location>
</feature>
<dbReference type="GO" id="GO:0016020">
    <property type="term" value="C:membrane"/>
    <property type="evidence" value="ECO:0007669"/>
    <property type="project" value="UniProtKB-SubCell"/>
</dbReference>
<keyword evidence="9" id="KW-1185">Reference proteome</keyword>
<dbReference type="PANTHER" id="PTHR10806">
    <property type="entry name" value="SIGNAL PEPTIDASE COMPLEX CATALYTIC SUBUNIT SEC11"/>
    <property type="match status" value="1"/>
</dbReference>
<keyword evidence="2 6" id="KW-0812">Transmembrane</keyword>
<evidence type="ECO:0000256" key="3">
    <source>
        <dbReference type="ARBA" id="ARBA00022989"/>
    </source>
</evidence>
<keyword evidence="4 6" id="KW-0472">Membrane</keyword>
<dbReference type="AlphaFoldDB" id="A0A4R3TFL7"/>
<dbReference type="EMBL" id="SMBP01000008">
    <property type="protein sequence ID" value="TCU60159.1"/>
    <property type="molecule type" value="Genomic_DNA"/>
</dbReference>
<dbReference type="GO" id="GO:0009003">
    <property type="term" value="F:signal peptidase activity"/>
    <property type="evidence" value="ECO:0007669"/>
    <property type="project" value="UniProtKB-EC"/>
</dbReference>
<evidence type="ECO:0000256" key="2">
    <source>
        <dbReference type="ARBA" id="ARBA00022692"/>
    </source>
</evidence>
<dbReference type="PROSITE" id="PS51257">
    <property type="entry name" value="PROKAR_LIPOPROTEIN"/>
    <property type="match status" value="1"/>
</dbReference>
<gene>
    <name evidence="8" type="ORF">EDD61_10818</name>
</gene>
<dbReference type="InterPro" id="IPR019533">
    <property type="entry name" value="Peptidase_S26"/>
</dbReference>
<comment type="subcellular location">
    <subcellularLocation>
        <location evidence="1">Membrane</location>
    </subcellularLocation>
</comment>
<proteinExistence type="predicted"/>
<organism evidence="8 9">
    <name type="scientific">Longicatena caecimuris</name>
    <dbReference type="NCBI Taxonomy" id="1796635"/>
    <lineage>
        <taxon>Bacteria</taxon>
        <taxon>Bacillati</taxon>
        <taxon>Bacillota</taxon>
        <taxon>Erysipelotrichia</taxon>
        <taxon>Erysipelotrichales</taxon>
        <taxon>Erysipelotrichaceae</taxon>
        <taxon>Longicatena</taxon>
    </lineage>
</organism>
<comment type="caution">
    <text evidence="8">The sequence shown here is derived from an EMBL/GenBank/DDBJ whole genome shotgun (WGS) entry which is preliminary data.</text>
</comment>
<keyword evidence="3 6" id="KW-1133">Transmembrane helix</keyword>
<evidence type="ECO:0000256" key="6">
    <source>
        <dbReference type="SAM" id="Phobius"/>
    </source>
</evidence>
<dbReference type="PANTHER" id="PTHR10806:SF6">
    <property type="entry name" value="SIGNAL PEPTIDASE COMPLEX CATALYTIC SUBUNIT SEC11"/>
    <property type="match status" value="1"/>
</dbReference>
<evidence type="ECO:0000256" key="5">
    <source>
        <dbReference type="NCBIfam" id="TIGR02228"/>
    </source>
</evidence>
<feature type="domain" description="Peptidase S26" evidence="7">
    <location>
        <begin position="13"/>
        <end position="73"/>
    </location>
</feature>
<dbReference type="SUPFAM" id="SSF51306">
    <property type="entry name" value="LexA/Signal peptidase"/>
    <property type="match status" value="1"/>
</dbReference>
<name>A0A4R3TFL7_9FIRM</name>
<dbReference type="NCBIfam" id="TIGR02228">
    <property type="entry name" value="sigpep_I_arch"/>
    <property type="match status" value="1"/>
</dbReference>
<evidence type="ECO:0000256" key="1">
    <source>
        <dbReference type="ARBA" id="ARBA00004370"/>
    </source>
</evidence>
<dbReference type="RefSeq" id="WP_132224540.1">
    <property type="nucleotide sequence ID" value="NZ_JANKBG010000008.1"/>
</dbReference>
<dbReference type="GO" id="GO:0006465">
    <property type="term" value="P:signal peptide processing"/>
    <property type="evidence" value="ECO:0007669"/>
    <property type="project" value="UniProtKB-UniRule"/>
</dbReference>
<dbReference type="InterPro" id="IPR036286">
    <property type="entry name" value="LexA/Signal_pep-like_sf"/>
</dbReference>
<sequence>MKKISNILSTLLLIVVVILACIFFVPRLFGIQTMAVLSGSMEPHFHVGSLVFVKDAEITDFEKDDIVTFKIGNGDTVVTHRVTQVTKKGLKTKGDANHSEDGGLVTSANLVGKAFSFSIPVLGYLAVYMSSQTGIILLIGAIILVFVLSYIGSLFDKKEKGAN</sequence>
<evidence type="ECO:0000256" key="4">
    <source>
        <dbReference type="ARBA" id="ARBA00023136"/>
    </source>
</evidence>
<dbReference type="EC" id="3.4.21.89" evidence="5"/>
<evidence type="ECO:0000313" key="9">
    <source>
        <dbReference type="Proteomes" id="UP000295773"/>
    </source>
</evidence>
<evidence type="ECO:0000313" key="8">
    <source>
        <dbReference type="EMBL" id="TCU60159.1"/>
    </source>
</evidence>
<protein>
    <recommendedName>
        <fullName evidence="5">Signal peptidase I</fullName>
        <ecNumber evidence="5">3.4.21.89</ecNumber>
    </recommendedName>
</protein>
<dbReference type="PRINTS" id="PR00728">
    <property type="entry name" value="SIGNALPTASE"/>
</dbReference>
<dbReference type="CDD" id="cd06530">
    <property type="entry name" value="S26_SPase_I"/>
    <property type="match status" value="1"/>
</dbReference>
<dbReference type="Proteomes" id="UP000295773">
    <property type="component" value="Unassembled WGS sequence"/>
</dbReference>